<dbReference type="GO" id="GO:0009252">
    <property type="term" value="P:peptidoglycan biosynthetic process"/>
    <property type="evidence" value="ECO:0007669"/>
    <property type="project" value="UniProtKB-KW"/>
</dbReference>
<dbReference type="PANTHER" id="PTHR30627:SF26">
    <property type="entry name" value="PENICILLIN-BINDING PROTEIN 2B"/>
    <property type="match status" value="1"/>
</dbReference>
<dbReference type="Gene3D" id="3.90.1310.10">
    <property type="entry name" value="Penicillin-binding protein 2a (Domain 2)"/>
    <property type="match status" value="1"/>
</dbReference>
<evidence type="ECO:0000256" key="15">
    <source>
        <dbReference type="SAM" id="Phobius"/>
    </source>
</evidence>
<dbReference type="GO" id="GO:0008658">
    <property type="term" value="F:penicillin binding"/>
    <property type="evidence" value="ECO:0007669"/>
    <property type="project" value="InterPro"/>
</dbReference>
<evidence type="ECO:0000256" key="11">
    <source>
        <dbReference type="ARBA" id="ARBA00023251"/>
    </source>
</evidence>
<dbReference type="CDD" id="cd06576">
    <property type="entry name" value="PASTA_Pbp2x-like_1"/>
    <property type="match status" value="1"/>
</dbReference>
<comment type="function">
    <text evidence="14">A transpeptidase that forms peptide cross-links between adjacent glycan strands in cell wall peptidoglycan (PG). Part of the divisome machinery that synthesizes the septal cross wall. Beta-lactams inactivate the PBPs by acylating an essential serine residue in the active site of these proteins.</text>
</comment>
<evidence type="ECO:0000256" key="8">
    <source>
        <dbReference type="ARBA" id="ARBA00022984"/>
    </source>
</evidence>
<evidence type="ECO:0000256" key="1">
    <source>
        <dbReference type="ARBA" id="ARBA00004162"/>
    </source>
</evidence>
<evidence type="ECO:0000256" key="4">
    <source>
        <dbReference type="ARBA" id="ARBA00022618"/>
    </source>
</evidence>
<dbReference type="InterPro" id="IPR050515">
    <property type="entry name" value="Beta-lactam/transpept"/>
</dbReference>
<keyword evidence="7" id="KW-0133">Cell shape</keyword>
<keyword evidence="4" id="KW-0132">Cell division</keyword>
<evidence type="ECO:0000256" key="13">
    <source>
        <dbReference type="ARBA" id="ARBA00023316"/>
    </source>
</evidence>
<dbReference type="Pfam" id="PF00905">
    <property type="entry name" value="Transpeptidase"/>
    <property type="match status" value="1"/>
</dbReference>
<dbReference type="InterPro" id="IPR005311">
    <property type="entry name" value="PBP_dimer"/>
</dbReference>
<dbReference type="SMART" id="SM00740">
    <property type="entry name" value="PASTA"/>
    <property type="match status" value="1"/>
</dbReference>
<dbReference type="GO" id="GO:0071555">
    <property type="term" value="P:cell wall organization"/>
    <property type="evidence" value="ECO:0007669"/>
    <property type="project" value="UniProtKB-KW"/>
</dbReference>
<keyword evidence="11" id="KW-0046">Antibiotic resistance</keyword>
<organism evidence="17">
    <name type="scientific">Streptococcus agalactiae</name>
    <dbReference type="NCBI Taxonomy" id="1311"/>
    <lineage>
        <taxon>Bacteria</taxon>
        <taxon>Bacillati</taxon>
        <taxon>Bacillota</taxon>
        <taxon>Bacilli</taxon>
        <taxon>Lactobacillales</taxon>
        <taxon>Streptococcaceae</taxon>
        <taxon>Streptococcus</taxon>
    </lineage>
</organism>
<keyword evidence="5 15" id="KW-0812">Transmembrane</keyword>
<dbReference type="AlphaFoldDB" id="A0A1Q0XEE5"/>
<dbReference type="InterPro" id="IPR005543">
    <property type="entry name" value="PASTA_dom"/>
</dbReference>
<dbReference type="GO" id="GO:0005886">
    <property type="term" value="C:plasma membrane"/>
    <property type="evidence" value="ECO:0007669"/>
    <property type="project" value="UniProtKB-SubCell"/>
</dbReference>
<dbReference type="SUPFAM" id="SSF56519">
    <property type="entry name" value="Penicillin binding protein dimerisation domain"/>
    <property type="match status" value="1"/>
</dbReference>
<dbReference type="GO" id="GO:0046677">
    <property type="term" value="P:response to antibiotic"/>
    <property type="evidence" value="ECO:0007669"/>
    <property type="project" value="UniProtKB-KW"/>
</dbReference>
<dbReference type="EMBL" id="KX374353">
    <property type="protein sequence ID" value="AQK38332.1"/>
    <property type="molecule type" value="Genomic_DNA"/>
</dbReference>
<dbReference type="InterPro" id="IPR012338">
    <property type="entry name" value="Beta-lactam/transpept-like"/>
</dbReference>
<dbReference type="Gene3D" id="3.40.710.10">
    <property type="entry name" value="DD-peptidase/beta-lactamase superfamily"/>
    <property type="match status" value="1"/>
</dbReference>
<dbReference type="Pfam" id="PF03717">
    <property type="entry name" value="PBP_dimer"/>
    <property type="match status" value="1"/>
</dbReference>
<comment type="similarity">
    <text evidence="2">Belongs to the transpeptidase family.</text>
</comment>
<sequence length="752" mass="82912">MTFFKKLKKIFLDYVIHIRDRRSPQKNRERVGQNLMILTIFLFFIFIINFVIIVGTDSKFGVNLSKEAKKVYQQSMTVQAKRGTIYDRNGNPIAEDATTYSLYAIISKNYTTATGQKLYVQPSQYEKVASILENKLGMKKNLVLKQLNQKKLFQVSFGSSGSGLSYTKMADIKKTMEKSDIKGIGFSTSPGRIYPNGIFASQFIGFTLPQDDGDGKKLVGNTGLEAALNKVLSGTDGKVTYEKDRSGNVLLGTATTERRAVNGKDIYTTLSEPIQTVLETQMDVFAEKTKGKFASATVVNAKTGEILATSQRPTYNPSTLKGYDKKNLGTYNTLLFDNFFEPGSTMKVMTLASAIDSKHFNSTEVYNSAQYKIADAIIRDWDVNEGLSSGSYMTFPQGFAHSSNVGMVTLEQKMGRDKWLNYLSKFKFGYPTRFGMLHESGGLFPSDNEVTIAMSSFGQGIGVTQVQMLRAFTSISNDGVMLQPQFISSIYDPNTGTSRTARKEVVGKPVSKEAASKTRDYMVTVGTDPYYGTLYAAGAPVIQVGNQSVAVKSGTAQIAQEGGGGYLQGKNDTINSVVAMVPSENPDFIMYVTIQQPEKFSITFWKDVVNPVLEQATAMKETILKPGLNDSEHQTKYKLSKIVGENPGHVAEELRRNLVQPIILGNGSKVSKVSKRPGANLAENEQLLVLTNKLTELPDMYGWSKANVEQFAKWTGIKVTYKGSTSGKVRKQSIDVGKSINKIKKIKITIGD</sequence>
<keyword evidence="12" id="KW-0131">Cell cycle</keyword>
<protein>
    <submittedName>
        <fullName evidence="17">PBP2x</fullName>
    </submittedName>
</protein>
<feature type="domain" description="PASTA" evidence="16">
    <location>
        <begin position="691"/>
        <end position="752"/>
    </location>
</feature>
<dbReference type="GO" id="GO:0051301">
    <property type="term" value="P:cell division"/>
    <property type="evidence" value="ECO:0007669"/>
    <property type="project" value="UniProtKB-KW"/>
</dbReference>
<proteinExistence type="inferred from homology"/>
<comment type="subcellular location">
    <subcellularLocation>
        <location evidence="1">Cell membrane</location>
        <topology evidence="1">Single-pass membrane protein</topology>
    </subcellularLocation>
</comment>
<keyword evidence="13" id="KW-0961">Cell wall biogenesis/degradation</keyword>
<evidence type="ECO:0000256" key="12">
    <source>
        <dbReference type="ARBA" id="ARBA00023306"/>
    </source>
</evidence>
<keyword evidence="10 15" id="KW-0472">Membrane</keyword>
<dbReference type="PROSITE" id="PS51178">
    <property type="entry name" value="PASTA"/>
    <property type="match status" value="1"/>
</dbReference>
<dbReference type="InterPro" id="IPR036138">
    <property type="entry name" value="PBP_dimer_sf"/>
</dbReference>
<accession>A0A1Q0XEE5</accession>
<dbReference type="InterPro" id="IPR053467">
    <property type="entry name" value="PbpX"/>
</dbReference>
<name>A0A1Q0XEE5_STRAG</name>
<evidence type="ECO:0000256" key="5">
    <source>
        <dbReference type="ARBA" id="ARBA00022692"/>
    </source>
</evidence>
<dbReference type="GO" id="GO:0008360">
    <property type="term" value="P:regulation of cell shape"/>
    <property type="evidence" value="ECO:0007669"/>
    <property type="project" value="UniProtKB-KW"/>
</dbReference>
<dbReference type="Gene3D" id="3.30.70.2110">
    <property type="match status" value="1"/>
</dbReference>
<evidence type="ECO:0000256" key="2">
    <source>
        <dbReference type="ARBA" id="ARBA00007171"/>
    </source>
</evidence>
<feature type="transmembrane region" description="Helical" evidence="15">
    <location>
        <begin position="35"/>
        <end position="55"/>
    </location>
</feature>
<dbReference type="Gene3D" id="2.20.70.70">
    <property type="match status" value="2"/>
</dbReference>
<dbReference type="InterPro" id="IPR001460">
    <property type="entry name" value="PCN-bd_Tpept"/>
</dbReference>
<keyword evidence="6" id="KW-0677">Repeat</keyword>
<keyword evidence="9 15" id="KW-1133">Transmembrane helix</keyword>
<dbReference type="FunFam" id="3.40.710.10:FF:000095">
    <property type="entry name" value="Penicillin-binding protein 2x"/>
    <property type="match status" value="1"/>
</dbReference>
<evidence type="ECO:0000256" key="14">
    <source>
        <dbReference type="ARBA" id="ARBA00055980"/>
    </source>
</evidence>
<dbReference type="NCBIfam" id="NF038271">
    <property type="entry name" value="strep_PBP2X"/>
    <property type="match status" value="1"/>
</dbReference>
<dbReference type="SUPFAM" id="SSF56601">
    <property type="entry name" value="beta-lactamase/transpeptidase-like"/>
    <property type="match status" value="1"/>
</dbReference>
<dbReference type="CDD" id="cd06575">
    <property type="entry name" value="PASTA_Pbp2x-like_2"/>
    <property type="match status" value="1"/>
</dbReference>
<keyword evidence="3" id="KW-1003">Cell membrane</keyword>
<evidence type="ECO:0000256" key="10">
    <source>
        <dbReference type="ARBA" id="ARBA00023136"/>
    </source>
</evidence>
<evidence type="ECO:0000256" key="7">
    <source>
        <dbReference type="ARBA" id="ARBA00022960"/>
    </source>
</evidence>
<dbReference type="SUPFAM" id="SSF54184">
    <property type="entry name" value="Penicillin-binding protein 2x (pbp-2x), c-terminal domain"/>
    <property type="match status" value="2"/>
</dbReference>
<evidence type="ECO:0000256" key="3">
    <source>
        <dbReference type="ARBA" id="ARBA00022475"/>
    </source>
</evidence>
<reference evidence="17" key="1">
    <citation type="submission" date="2016-06" db="EMBL/GenBank/DDBJ databases">
        <title>Detecting penicillin-binding proteins of Streptococcus agalactiae in clinical isolates from cows with mastitis obtained between 2014 and 2016.</title>
        <authorList>
            <person name="Shi H."/>
            <person name="Lu Z."/>
            <person name="Li Y."/>
        </authorList>
    </citation>
    <scope>NUCLEOTIDE SEQUENCE</scope>
    <source>
        <strain evidence="17">NY1443</strain>
    </source>
</reference>
<evidence type="ECO:0000259" key="16">
    <source>
        <dbReference type="PROSITE" id="PS51178"/>
    </source>
</evidence>
<dbReference type="Pfam" id="PF03793">
    <property type="entry name" value="PASTA"/>
    <property type="match status" value="1"/>
</dbReference>
<keyword evidence="8" id="KW-0573">Peptidoglycan synthesis</keyword>
<evidence type="ECO:0000256" key="6">
    <source>
        <dbReference type="ARBA" id="ARBA00022737"/>
    </source>
</evidence>
<dbReference type="PANTHER" id="PTHR30627">
    <property type="entry name" value="PEPTIDOGLYCAN D,D-TRANSPEPTIDASE"/>
    <property type="match status" value="1"/>
</dbReference>
<evidence type="ECO:0000256" key="9">
    <source>
        <dbReference type="ARBA" id="ARBA00022989"/>
    </source>
</evidence>
<evidence type="ECO:0000313" key="17">
    <source>
        <dbReference type="EMBL" id="AQK38332.1"/>
    </source>
</evidence>